<protein>
    <recommendedName>
        <fullName evidence="4">Ionotropic glutamate receptor C-terminal domain-containing protein</fullName>
    </recommendedName>
</protein>
<keyword evidence="1" id="KW-1133">Transmembrane helix</keyword>
<keyword evidence="1" id="KW-0472">Membrane</keyword>
<organism evidence="2 3">
    <name type="scientific">Trichomalopsis sarcophagae</name>
    <dbReference type="NCBI Taxonomy" id="543379"/>
    <lineage>
        <taxon>Eukaryota</taxon>
        <taxon>Metazoa</taxon>
        <taxon>Ecdysozoa</taxon>
        <taxon>Arthropoda</taxon>
        <taxon>Hexapoda</taxon>
        <taxon>Insecta</taxon>
        <taxon>Pterygota</taxon>
        <taxon>Neoptera</taxon>
        <taxon>Endopterygota</taxon>
        <taxon>Hymenoptera</taxon>
        <taxon>Apocrita</taxon>
        <taxon>Proctotrupomorpha</taxon>
        <taxon>Chalcidoidea</taxon>
        <taxon>Pteromalidae</taxon>
        <taxon>Pteromalinae</taxon>
        <taxon>Trichomalopsis</taxon>
    </lineage>
</organism>
<feature type="transmembrane region" description="Helical" evidence="1">
    <location>
        <begin position="289"/>
        <end position="310"/>
    </location>
</feature>
<evidence type="ECO:0000313" key="2">
    <source>
        <dbReference type="EMBL" id="OXU29099.1"/>
    </source>
</evidence>
<dbReference type="EMBL" id="NNAY01000337">
    <property type="protein sequence ID" value="OXU29099.1"/>
    <property type="molecule type" value="Genomic_DNA"/>
</dbReference>
<dbReference type="AlphaFoldDB" id="A0A232FF90"/>
<feature type="transmembrane region" description="Helical" evidence="1">
    <location>
        <begin position="265"/>
        <end position="283"/>
    </location>
</feature>
<dbReference type="Proteomes" id="UP000215335">
    <property type="component" value="Unassembled WGS sequence"/>
</dbReference>
<evidence type="ECO:0000256" key="1">
    <source>
        <dbReference type="SAM" id="Phobius"/>
    </source>
</evidence>
<name>A0A232FF90_9HYME</name>
<feature type="transmembrane region" description="Helical" evidence="1">
    <location>
        <begin position="489"/>
        <end position="509"/>
    </location>
</feature>
<gene>
    <name evidence="2" type="ORF">TSAR_004266</name>
</gene>
<keyword evidence="3" id="KW-1185">Reference proteome</keyword>
<evidence type="ECO:0000313" key="3">
    <source>
        <dbReference type="Proteomes" id="UP000215335"/>
    </source>
</evidence>
<feature type="transmembrane region" description="Helical" evidence="1">
    <location>
        <begin position="235"/>
        <end position="253"/>
    </location>
</feature>
<keyword evidence="1" id="KW-0812">Transmembrane</keyword>
<proteinExistence type="predicted"/>
<reference evidence="2 3" key="1">
    <citation type="journal article" date="2017" name="Curr. Biol.">
        <title>The Evolution of Venom by Co-option of Single-Copy Genes.</title>
        <authorList>
            <person name="Martinson E.O."/>
            <person name="Mrinalini"/>
            <person name="Kelkar Y.D."/>
            <person name="Chang C.H."/>
            <person name="Werren J.H."/>
        </authorList>
    </citation>
    <scope>NUCLEOTIDE SEQUENCE [LARGE SCALE GENOMIC DNA]</scope>
    <source>
        <strain evidence="2 3">Alberta</strain>
        <tissue evidence="2">Whole body</tissue>
    </source>
</reference>
<accession>A0A232FF90</accession>
<comment type="caution">
    <text evidence="2">The sequence shown here is derived from an EMBL/GenBank/DDBJ whole genome shotgun (WGS) entry which is preliminary data.</text>
</comment>
<evidence type="ECO:0008006" key="4">
    <source>
        <dbReference type="Google" id="ProtNLM"/>
    </source>
</evidence>
<sequence>MLKGSVYGGRGRKIQKNLVIVYHSQNVPNKFLKTAVISLLESYLDPSIKVIEVYNNNVNKITTLHNYESASTVLMHSYDYSTKSYSVTDIFEIQSIFDTKTYLRNQTLTMTLGPSPNINAQLNSDGCYDPETLAGPHGLILKHIAKANNFRWRILRLSKTVEKNEKINNACSVYESLKPLIKQKADIMGNFAHIPYWARIPYYEHLGKIYIRRTEPQMAVIPIFYKNQMYLSSNFLSLFLATIIVVIILKITIRSMKFDSRFWNIETMLYAIVGMGIEVGKAITTSEKMILTCVLLLSVIYSVGIVDQLLDIKMELNQPLQINTLEELEKYKLTLMTLDLNRNFLLNSEDPDVVSFAKNAITTSSYKSDRVCIENLVLKSYKNLTCIQYQSDAEATVKMSILKHGKANVQILKEHVSIQWLIINTRPLFKHTDRFEKVVLYLTEAGLIDRWYKTELIPEPDSHNLYYFSFESKVNVVREVNYTQELKQILAIAIVGYILSCVILLGEIINSRIEPKRKLAALKNEKVFKLRRGNVRKSVTKIVFFFKNFDKRVKAALRKPNRKNNATKISTLFSGNNAK</sequence>